<sequence length="485" mass="53158">MSNHTVEKIGGSSMSRAGDLVETIFVGERESDAIYGRIFVVSAFGGITDLLLEHKKSGQSGVYALFAEAGTNDGGHEGWSDALSRVGAKMIGIHGELLDDIGDRQRADAFVRDRIEGARACMIDLQRLCSYGHFRIEPQLQTLRELLSGLGEAHSAFVASLLLNRRGVNARFVDLTGWRDDRQPALEERLGEAMEGIDLSRDLPIVTGYAQCREGLMREYDRGYTEVVFARLAALTGAREAIIHKEFHLSSADPKIVGLDAVRKIGRTSYDVADQLSNLGMEAIHPNAAKILRQADVPLRVRHAFEPDDPGTFIGPDAGEKGRVEMVTGLGVYAFELFEPDMVGAKGYDSAILEALARHKVWIVSKTSNANCITHWLSGSLKAIKRVERDLAARFPNAEITTRNVALVSVIGSDLSELGIMRRSLDALWSEGIAPMAMQQGTRRVDVQFMVAKDQMEETIRTLHHTLIGEPQDHAAPRETEAAAA</sequence>
<keyword evidence="5 9" id="KW-0418">Kinase</keyword>
<reference evidence="9 10" key="1">
    <citation type="submission" date="2020-02" db="EMBL/GenBank/DDBJ databases">
        <title>complete genome sequence of Rhodobacteraceae bacterium.</title>
        <authorList>
            <person name="Park J."/>
            <person name="Kim Y.-S."/>
            <person name="Kim K.-H."/>
        </authorList>
    </citation>
    <scope>NUCLEOTIDE SEQUENCE [LARGE SCALE GENOMIC DNA]</scope>
    <source>
        <strain evidence="9 10">RR4-56</strain>
    </source>
</reference>
<comment type="catalytic activity">
    <reaction evidence="7">
        <text>L-aspartate + ATP = 4-phospho-L-aspartate + ADP</text>
        <dbReference type="Rhea" id="RHEA:23776"/>
        <dbReference type="ChEBI" id="CHEBI:29991"/>
        <dbReference type="ChEBI" id="CHEBI:30616"/>
        <dbReference type="ChEBI" id="CHEBI:57535"/>
        <dbReference type="ChEBI" id="CHEBI:456216"/>
        <dbReference type="EC" id="2.7.2.4"/>
    </reaction>
</comment>
<dbReference type="AlphaFoldDB" id="A0A7M3T5L1"/>
<evidence type="ECO:0000256" key="4">
    <source>
        <dbReference type="ARBA" id="ARBA00022741"/>
    </source>
</evidence>
<comment type="similarity">
    <text evidence="1">Belongs to the aspartokinase family.</text>
</comment>
<evidence type="ECO:0000256" key="1">
    <source>
        <dbReference type="ARBA" id="ARBA00010122"/>
    </source>
</evidence>
<evidence type="ECO:0000259" key="8">
    <source>
        <dbReference type="Pfam" id="PF00696"/>
    </source>
</evidence>
<dbReference type="Proteomes" id="UP000503336">
    <property type="component" value="Chromosome"/>
</dbReference>
<dbReference type="GO" id="GO:0009090">
    <property type="term" value="P:homoserine biosynthetic process"/>
    <property type="evidence" value="ECO:0007669"/>
    <property type="project" value="TreeGrafter"/>
</dbReference>
<dbReference type="PANTHER" id="PTHR21499:SF3">
    <property type="entry name" value="ASPARTOKINASE"/>
    <property type="match status" value="1"/>
</dbReference>
<keyword evidence="6" id="KW-0067">ATP-binding</keyword>
<protein>
    <recommendedName>
        <fullName evidence="2">aspartate kinase</fullName>
        <ecNumber evidence="2">2.7.2.4</ecNumber>
    </recommendedName>
</protein>
<dbReference type="InterPro" id="IPR036393">
    <property type="entry name" value="AceGlu_kinase-like_sf"/>
</dbReference>
<evidence type="ECO:0000313" key="9">
    <source>
        <dbReference type="EMBL" id="QIE57292.1"/>
    </source>
</evidence>
<dbReference type="GO" id="GO:0005829">
    <property type="term" value="C:cytosol"/>
    <property type="evidence" value="ECO:0007669"/>
    <property type="project" value="TreeGrafter"/>
</dbReference>
<dbReference type="Gene3D" id="3.40.1160.10">
    <property type="entry name" value="Acetylglutamate kinase-like"/>
    <property type="match status" value="1"/>
</dbReference>
<dbReference type="KEGG" id="hdh:G5B40_18710"/>
<evidence type="ECO:0000256" key="3">
    <source>
        <dbReference type="ARBA" id="ARBA00022679"/>
    </source>
</evidence>
<dbReference type="SUPFAM" id="SSF55021">
    <property type="entry name" value="ACT-like"/>
    <property type="match status" value="1"/>
</dbReference>
<gene>
    <name evidence="9" type="ORF">G5B40_18710</name>
</gene>
<dbReference type="PANTHER" id="PTHR21499">
    <property type="entry name" value="ASPARTATE KINASE"/>
    <property type="match status" value="1"/>
</dbReference>
<dbReference type="EC" id="2.7.2.4" evidence="2"/>
<organism evidence="9 10">
    <name type="scientific">Pikeienuella piscinae</name>
    <dbReference type="NCBI Taxonomy" id="2748098"/>
    <lineage>
        <taxon>Bacteria</taxon>
        <taxon>Pseudomonadati</taxon>
        <taxon>Pseudomonadota</taxon>
        <taxon>Alphaproteobacteria</taxon>
        <taxon>Rhodobacterales</taxon>
        <taxon>Paracoccaceae</taxon>
        <taxon>Pikeienuella</taxon>
    </lineage>
</organism>
<dbReference type="GO" id="GO:0005524">
    <property type="term" value="F:ATP binding"/>
    <property type="evidence" value="ECO:0007669"/>
    <property type="project" value="UniProtKB-KW"/>
</dbReference>
<keyword evidence="4" id="KW-0547">Nucleotide-binding</keyword>
<dbReference type="NCBIfam" id="NF006614">
    <property type="entry name" value="PRK09181.1"/>
    <property type="match status" value="1"/>
</dbReference>
<dbReference type="SUPFAM" id="SSF53633">
    <property type="entry name" value="Carbamate kinase-like"/>
    <property type="match status" value="1"/>
</dbReference>
<proteinExistence type="inferred from homology"/>
<dbReference type="Gene3D" id="3.30.2130.10">
    <property type="entry name" value="VC0802-like"/>
    <property type="match status" value="1"/>
</dbReference>
<accession>A0A7M3T5L1</accession>
<dbReference type="GO" id="GO:0004072">
    <property type="term" value="F:aspartate kinase activity"/>
    <property type="evidence" value="ECO:0007669"/>
    <property type="project" value="UniProtKB-EC"/>
</dbReference>
<evidence type="ECO:0000256" key="2">
    <source>
        <dbReference type="ARBA" id="ARBA00013059"/>
    </source>
</evidence>
<evidence type="ECO:0000256" key="5">
    <source>
        <dbReference type="ARBA" id="ARBA00022777"/>
    </source>
</evidence>
<keyword evidence="3 9" id="KW-0808">Transferase</keyword>
<evidence type="ECO:0000256" key="6">
    <source>
        <dbReference type="ARBA" id="ARBA00022840"/>
    </source>
</evidence>
<dbReference type="EMBL" id="CP049056">
    <property type="protein sequence ID" value="QIE57292.1"/>
    <property type="molecule type" value="Genomic_DNA"/>
</dbReference>
<dbReference type="RefSeq" id="WP_165101937.1">
    <property type="nucleotide sequence ID" value="NZ_CP049056.1"/>
</dbReference>
<dbReference type="GO" id="GO:0009089">
    <property type="term" value="P:lysine biosynthetic process via diaminopimelate"/>
    <property type="evidence" value="ECO:0007669"/>
    <property type="project" value="TreeGrafter"/>
</dbReference>
<dbReference type="InterPro" id="IPR001048">
    <property type="entry name" value="Asp/Glu/Uridylate_kinase"/>
</dbReference>
<keyword evidence="10" id="KW-1185">Reference proteome</keyword>
<dbReference type="InterPro" id="IPR045865">
    <property type="entry name" value="ACT-like_dom_sf"/>
</dbReference>
<feature type="domain" description="Aspartate/glutamate/uridylate kinase" evidence="8">
    <location>
        <begin position="5"/>
        <end position="302"/>
    </location>
</feature>
<dbReference type="Pfam" id="PF00696">
    <property type="entry name" value="AA_kinase"/>
    <property type="match status" value="1"/>
</dbReference>
<dbReference type="CDD" id="cd04910">
    <property type="entry name" value="ACT_AK-Ectoine_1"/>
    <property type="match status" value="1"/>
</dbReference>
<evidence type="ECO:0000313" key="10">
    <source>
        <dbReference type="Proteomes" id="UP000503336"/>
    </source>
</evidence>
<name>A0A7M3T5L1_9RHOB</name>
<evidence type="ECO:0000256" key="7">
    <source>
        <dbReference type="ARBA" id="ARBA00047872"/>
    </source>
</evidence>